<organism evidence="1 2">
    <name type="scientific">Stylosanthes scabra</name>
    <dbReference type="NCBI Taxonomy" id="79078"/>
    <lineage>
        <taxon>Eukaryota</taxon>
        <taxon>Viridiplantae</taxon>
        <taxon>Streptophyta</taxon>
        <taxon>Embryophyta</taxon>
        <taxon>Tracheophyta</taxon>
        <taxon>Spermatophyta</taxon>
        <taxon>Magnoliopsida</taxon>
        <taxon>eudicotyledons</taxon>
        <taxon>Gunneridae</taxon>
        <taxon>Pentapetalae</taxon>
        <taxon>rosids</taxon>
        <taxon>fabids</taxon>
        <taxon>Fabales</taxon>
        <taxon>Fabaceae</taxon>
        <taxon>Papilionoideae</taxon>
        <taxon>50 kb inversion clade</taxon>
        <taxon>dalbergioids sensu lato</taxon>
        <taxon>Dalbergieae</taxon>
        <taxon>Pterocarpus clade</taxon>
        <taxon>Stylosanthes</taxon>
    </lineage>
</organism>
<evidence type="ECO:0000313" key="1">
    <source>
        <dbReference type="EMBL" id="MED6180610.1"/>
    </source>
</evidence>
<proteinExistence type="predicted"/>
<dbReference type="EMBL" id="JASCZI010181271">
    <property type="protein sequence ID" value="MED6180610.1"/>
    <property type="molecule type" value="Genomic_DNA"/>
</dbReference>
<evidence type="ECO:0000313" key="2">
    <source>
        <dbReference type="Proteomes" id="UP001341840"/>
    </source>
</evidence>
<reference evidence="1 2" key="1">
    <citation type="journal article" date="2023" name="Plants (Basel)">
        <title>Bridging the Gap: Combining Genomics and Transcriptomics Approaches to Understand Stylosanthes scabra, an Orphan Legume from the Brazilian Caatinga.</title>
        <authorList>
            <person name="Ferreira-Neto J.R.C."/>
            <person name="da Silva M.D."/>
            <person name="Binneck E."/>
            <person name="de Melo N.F."/>
            <person name="da Silva R.H."/>
            <person name="de Melo A.L.T.M."/>
            <person name="Pandolfi V."/>
            <person name="Bustamante F.O."/>
            <person name="Brasileiro-Vidal A.C."/>
            <person name="Benko-Iseppon A.M."/>
        </authorList>
    </citation>
    <scope>NUCLEOTIDE SEQUENCE [LARGE SCALE GENOMIC DNA]</scope>
    <source>
        <tissue evidence="1">Leaves</tissue>
    </source>
</reference>
<comment type="caution">
    <text evidence="1">The sequence shown here is derived from an EMBL/GenBank/DDBJ whole genome shotgun (WGS) entry which is preliminary data.</text>
</comment>
<protein>
    <recommendedName>
        <fullName evidence="3">Aminotransferase-like plant mobile domain-containing protein</fullName>
    </recommendedName>
</protein>
<dbReference type="Proteomes" id="UP001341840">
    <property type="component" value="Unassembled WGS sequence"/>
</dbReference>
<evidence type="ECO:0008006" key="3">
    <source>
        <dbReference type="Google" id="ProtNLM"/>
    </source>
</evidence>
<keyword evidence="2" id="KW-1185">Reference proteome</keyword>
<sequence>MPFSEFVCLPYRTQAVEALRDASILQEDHRALWCSIVPLIYFGTIEWHQVDRVIPQFGGTYQRWHGLWATRFAQLFDVAQSADPGPTADFLQWWILAARRYLVPDGPYHHLPPDEIPVEATQRQAAPHPSDLTYLMCRITDDLGGG</sequence>
<name>A0ABU6W615_9FABA</name>
<gene>
    <name evidence="1" type="ORF">PIB30_011646</name>
</gene>
<accession>A0ABU6W615</accession>